<feature type="domain" description="Sulfatase-modifying factor enzyme-like" evidence="2">
    <location>
        <begin position="612"/>
        <end position="885"/>
    </location>
</feature>
<dbReference type="RefSeq" id="WP_175534564.1">
    <property type="nucleotide sequence ID" value="NZ_FNNZ01000007.1"/>
</dbReference>
<organism evidence="3 4">
    <name type="scientific">Thiocapsa roseopersicina</name>
    <dbReference type="NCBI Taxonomy" id="1058"/>
    <lineage>
        <taxon>Bacteria</taxon>
        <taxon>Pseudomonadati</taxon>
        <taxon>Pseudomonadota</taxon>
        <taxon>Gammaproteobacteria</taxon>
        <taxon>Chromatiales</taxon>
        <taxon>Chromatiaceae</taxon>
        <taxon>Thiocapsa</taxon>
    </lineage>
</organism>
<proteinExistence type="predicted"/>
<dbReference type="GO" id="GO:0120147">
    <property type="term" value="F:formylglycine-generating oxidase activity"/>
    <property type="evidence" value="ECO:0007669"/>
    <property type="project" value="TreeGrafter"/>
</dbReference>
<feature type="domain" description="Sulfatase-modifying factor enzyme-like" evidence="2">
    <location>
        <begin position="994"/>
        <end position="1256"/>
    </location>
</feature>
<evidence type="ECO:0000256" key="1">
    <source>
        <dbReference type="SAM" id="MobiDB-lite"/>
    </source>
</evidence>
<feature type="compositionally biased region" description="Basic and acidic residues" evidence="1">
    <location>
        <begin position="887"/>
        <end position="900"/>
    </location>
</feature>
<name>A0A1H2VMX1_THIRO</name>
<keyword evidence="4" id="KW-1185">Reference proteome</keyword>
<dbReference type="SUPFAM" id="SSF56436">
    <property type="entry name" value="C-type lectin-like"/>
    <property type="match status" value="2"/>
</dbReference>
<evidence type="ECO:0000259" key="2">
    <source>
        <dbReference type="Pfam" id="PF03781"/>
    </source>
</evidence>
<sequence>MPVSAPLESPASTFTPPIHPNAICGRADLVRALAHGDDALLAAVAAKLGYERRGGVPDRTVVGTATEGVDIDPTVPTGDARSAPAVAPSALDAATFWRLVGRTQNPDAPPSALDDGPVELPTWRERPAELARARPLAEWRELLPRLRVSLAGLSDIGALDIAVIVRRLGRGESLHQLPRARRRRWGQSLQIIEDRSDHLVPYWDDQEAVRHRLQQLFPRYAVEHALWFEGLKQPVWAEKTHRREPYRPPIPGSLVVVLGDLGCLLRGAVAERRHWLELGRRLRADRCRILALTPAPRCPAELQSVWTLLTWERHPAEPDDAGRKQAVQRLLALAGNSLRLEPGLLRELRLLIGADAGAESEVWQDPSVVSRSAVAATLSPDDAEQRRKSFLDEPSEIRQRVMALQRSWRAGLPSEIWFAELQALTPKQRLQLASAEDGRDSSDFISALGRQAAGVRGASPAPGAMAWFRDVAPWLRRDYLEDPELRDYFHYIWADILRRDPRQKPPAGLDPARVPIRYPVRRVNLSQVGDILHLAYSRAADVEGSPLAFVETSNGFISVQAAVVEAIPSRDSNAFWEAGEPPTWAKRWGWDEYGAWVEFEIEGEGGDGVTQRMRWIEPGSFMMGSPEDEPERSDSEGPRHEVAICDGFWLFDTACTQALWAVVTGDDPSVFKGPDRPVERVSWDDARLFIDSINSRLPGLALGLPSEAKWEYACRAGTDTPFSFAETAVLSTEDGVVLVSEDGFLLAVENPISPDRINYNGKYTYNVNYTHDGSHTHDGSYTHDDGMKGKFREETLPVKALAPNGWGLYQMHGNVWEWTQDHWHDNYAGAPSDGSAWTDASVSSDAGRVVRGGCWASSAGSCRSAFRLRNRPDNRSNILGFRPARTKGCEHKPAQPRERSVVAGSDGPEGGGLGSEQATEPQALVLLLDGHHEASAPLSKAARLEIRTDREVLTLRRAPKPGWASAIGRDRFGLWADLRVEPESGEPVIQRLRWIPPGRFEMGSPEDEPGRFEYEGRSHTVVIERGYWLFDTPCTQALWEAVMGKNPSRFRTSDRPVERVSWSDAQDFLERLNKHFEKDSEDEFGQQAFALPGEAQWEYACRAGTDTALYTGSIEIRGELDAPALDAIAWYGGNCGLDFDLQEGEDTTKGWWEGKQKQYDHRHGGTRRVKQKQPNPWGLYDMLGNVWEWTQDHWRERYVGAPTDGTPWIDANAGPGAARVVRGGSWYSFARNCRSAYRLRILHDVRRGILGFRPARVQVS</sequence>
<protein>
    <submittedName>
        <fullName evidence="3">Formylglycine-generating enzyme, required for sulfatase activity, contains SUMF1/FGE domain</fullName>
    </submittedName>
</protein>
<dbReference type="PANTHER" id="PTHR23150">
    <property type="entry name" value="SULFATASE MODIFYING FACTOR 1, 2"/>
    <property type="match status" value="1"/>
</dbReference>
<dbReference type="STRING" id="1058.SAMN05421783_10791"/>
<feature type="region of interest" description="Disordered" evidence="1">
    <location>
        <begin position="886"/>
        <end position="916"/>
    </location>
</feature>
<dbReference type="InterPro" id="IPR005532">
    <property type="entry name" value="SUMF_dom"/>
</dbReference>
<dbReference type="Pfam" id="PF03781">
    <property type="entry name" value="FGE-sulfatase"/>
    <property type="match status" value="2"/>
</dbReference>
<dbReference type="InterPro" id="IPR051043">
    <property type="entry name" value="Sulfatase_Mod_Factor_Kinase"/>
</dbReference>
<dbReference type="EMBL" id="FNNZ01000007">
    <property type="protein sequence ID" value="SDW69620.1"/>
    <property type="molecule type" value="Genomic_DNA"/>
</dbReference>
<evidence type="ECO:0000313" key="3">
    <source>
        <dbReference type="EMBL" id="SDW69620.1"/>
    </source>
</evidence>
<dbReference type="AlphaFoldDB" id="A0A1H2VMX1"/>
<reference evidence="4" key="1">
    <citation type="submission" date="2016-10" db="EMBL/GenBank/DDBJ databases">
        <authorList>
            <person name="Varghese N."/>
            <person name="Submissions S."/>
        </authorList>
    </citation>
    <scope>NUCLEOTIDE SEQUENCE [LARGE SCALE GENOMIC DNA]</scope>
    <source>
        <strain evidence="4">DSM 217</strain>
    </source>
</reference>
<dbReference type="PANTHER" id="PTHR23150:SF19">
    <property type="entry name" value="FORMYLGLYCINE-GENERATING ENZYME"/>
    <property type="match status" value="1"/>
</dbReference>
<gene>
    <name evidence="3" type="ORF">SAMN05421783_10791</name>
</gene>
<dbReference type="Gene3D" id="3.90.1580.10">
    <property type="entry name" value="paralog of FGE (formylglycine-generating enzyme)"/>
    <property type="match status" value="2"/>
</dbReference>
<dbReference type="InterPro" id="IPR042095">
    <property type="entry name" value="SUMF_sf"/>
</dbReference>
<accession>A0A1H2VMX1</accession>
<dbReference type="Proteomes" id="UP000198816">
    <property type="component" value="Unassembled WGS sequence"/>
</dbReference>
<dbReference type="InterPro" id="IPR016187">
    <property type="entry name" value="CTDL_fold"/>
</dbReference>
<evidence type="ECO:0000313" key="4">
    <source>
        <dbReference type="Proteomes" id="UP000198816"/>
    </source>
</evidence>